<dbReference type="EMBL" id="JACIDS010000001">
    <property type="protein sequence ID" value="MBB3929056.1"/>
    <property type="molecule type" value="Genomic_DNA"/>
</dbReference>
<dbReference type="Proteomes" id="UP000553963">
    <property type="component" value="Unassembled WGS sequence"/>
</dbReference>
<accession>A0A840AKP5</accession>
<feature type="chain" id="PRO_5032484842" description="AsmA-like C-terminal domain-containing protein" evidence="1">
    <location>
        <begin position="29"/>
        <end position="681"/>
    </location>
</feature>
<sequence>MIRPALRTRTAAVILFGCAVFPAGHALAEEPVETTIRGWISSLDATPNWVAGFGELSYDAATQTATIRNLSIRTENVTAIPGGKLEVTFDRIDVKGFNQSPDGAFAFQELDIHDARVVASGKPPVKAEVSTEGSAAVTSSPIRFDMRFGSLSYKDVSVPSFAGVVIDTAKPVASWIKVMSVALKASSGPSEGRNFVYDTEMQGEKTHTTIDAIQMSGMKDGVVDMVSMGPLTQETPSPDGLVKMKVEKIEGRGYNVNAIMDVLDPDRYVGGVGDGKWRTAVALETYRNWSFVIPGVEIRIGSFETENLKTRQPSKPFTPAIDQIIANPDMDEKALGALALDMVPDIIYSFGIGSSRLSDLDVVAPEIERFHLGDFHLTDFSSDGLGEIGVGDLDVAVGDKGSFGAERIAVGGFVFPSIDRIRSAIKAAESDIEVDPLTLAPTMGFAEAVNLDLVQGGKKLGALDRARLDLSDYIGPVPTNVGLDLRGLNLDLSLVDDPQARKLIEGLGYDRLMADYGFKLHWREADESLNLSDFKLTVKDVGTINADVALTGLKRATIEAPQTIESALPNLLFSRAKVTVQDSSVVDRAVAMEAKKKNQTPEKFREDVAGALPLTLMLVLKNPTFQQKLAPALQTFIRTPGKLTFTAAPATPVPLLAIIAAAESDPRTLPNLISLEVQAGQ</sequence>
<proteinExistence type="predicted"/>
<comment type="caution">
    <text evidence="2">The sequence shown here is derived from an EMBL/GenBank/DDBJ whole genome shotgun (WGS) entry which is preliminary data.</text>
</comment>
<dbReference type="RefSeq" id="WP_183396757.1">
    <property type="nucleotide sequence ID" value="NZ_JACIDS010000001.1"/>
</dbReference>
<name>A0A840AKP5_9HYPH</name>
<evidence type="ECO:0000313" key="2">
    <source>
        <dbReference type="EMBL" id="MBB3929056.1"/>
    </source>
</evidence>
<feature type="signal peptide" evidence="1">
    <location>
        <begin position="1"/>
        <end position="28"/>
    </location>
</feature>
<reference evidence="2 3" key="1">
    <citation type="submission" date="2020-08" db="EMBL/GenBank/DDBJ databases">
        <title>Genomic Encyclopedia of Type Strains, Phase IV (KMG-IV): sequencing the most valuable type-strain genomes for metagenomic binning, comparative biology and taxonomic classification.</title>
        <authorList>
            <person name="Goeker M."/>
        </authorList>
    </citation>
    <scope>NUCLEOTIDE SEQUENCE [LARGE SCALE GENOMIC DNA]</scope>
    <source>
        <strain evidence="2 3">DSM 25966</strain>
    </source>
</reference>
<dbReference type="AlphaFoldDB" id="A0A840AKP5"/>
<protein>
    <recommendedName>
        <fullName evidence="4">AsmA-like C-terminal domain-containing protein</fullName>
    </recommendedName>
</protein>
<gene>
    <name evidence="2" type="ORF">GGR25_000075</name>
</gene>
<keyword evidence="3" id="KW-1185">Reference proteome</keyword>
<keyword evidence="1" id="KW-0732">Signal</keyword>
<evidence type="ECO:0000313" key="3">
    <source>
        <dbReference type="Proteomes" id="UP000553963"/>
    </source>
</evidence>
<evidence type="ECO:0000256" key="1">
    <source>
        <dbReference type="SAM" id="SignalP"/>
    </source>
</evidence>
<evidence type="ECO:0008006" key="4">
    <source>
        <dbReference type="Google" id="ProtNLM"/>
    </source>
</evidence>
<organism evidence="2 3">
    <name type="scientific">Kaistia hirudinis</name>
    <dbReference type="NCBI Taxonomy" id="1293440"/>
    <lineage>
        <taxon>Bacteria</taxon>
        <taxon>Pseudomonadati</taxon>
        <taxon>Pseudomonadota</taxon>
        <taxon>Alphaproteobacteria</taxon>
        <taxon>Hyphomicrobiales</taxon>
        <taxon>Kaistiaceae</taxon>
        <taxon>Kaistia</taxon>
    </lineage>
</organism>